<evidence type="ECO:0000313" key="7">
    <source>
        <dbReference type="Proteomes" id="UP000023152"/>
    </source>
</evidence>
<keyword evidence="7" id="KW-1185">Reference proteome</keyword>
<dbReference type="GO" id="GO:0003727">
    <property type="term" value="F:single-stranded RNA binding"/>
    <property type="evidence" value="ECO:0007669"/>
    <property type="project" value="TreeGrafter"/>
</dbReference>
<dbReference type="GO" id="GO:0016891">
    <property type="term" value="F:RNA endonuclease activity producing 5'-phosphomonoesters, hydrolytic mechanism"/>
    <property type="evidence" value="ECO:0007669"/>
    <property type="project" value="TreeGrafter"/>
</dbReference>
<sequence>MKNHEIVLFFLPPTVPNLKSLSTLQKKECVFAKACYCCNLILWRSWKGHYYSSHMSSQPREEVLSQYETKWTQEQTQLKQKKAAIVQKQNNIKKNIKRLIMKDDFDFELPQLDGNKTSVDESKTLDLLTKPKSPLRYIGGVDISHGEKDEDIACAGYVDNSPIVTFIKKQKKKEKKFLKNFLKKILVVLEYPSLKEVYRRFNIVRYAQPYIPGFLAFREVEFLVQIINEMKQECSEYMPQIILVDGNGILHQRGFGLACHLGVLVNIPTIGVAKNLLVVDGLDQKVFKKQWAEFLTKDKAATVSTGIMDIIGPISKQTWGVAMLCSLFGREYLHKRQQKSANDAKNPAFISIGHRVSLRTAVEVVKLTCRGVKLPDPIRYADHGTREAIQKYEQELAKKNIATTTTK</sequence>
<dbReference type="Gene3D" id="3.30.2170.10">
    <property type="entry name" value="archaeoglobus fulgidus dsm 4304 superfamily"/>
    <property type="match status" value="1"/>
</dbReference>
<keyword evidence="2" id="KW-0963">Cytoplasm</keyword>
<dbReference type="GO" id="GO:0005730">
    <property type="term" value="C:nucleolus"/>
    <property type="evidence" value="ECO:0007669"/>
    <property type="project" value="TreeGrafter"/>
</dbReference>
<accession>X6NIW6</accession>
<protein>
    <submittedName>
        <fullName evidence="6">Endonuclease V</fullName>
    </submittedName>
</protein>
<proteinExistence type="predicted"/>
<comment type="subcellular location">
    <subcellularLocation>
        <location evidence="1">Cytoplasm</location>
    </subcellularLocation>
</comment>
<evidence type="ECO:0000313" key="6">
    <source>
        <dbReference type="EMBL" id="ETO25292.1"/>
    </source>
</evidence>
<dbReference type="GO" id="GO:0005737">
    <property type="term" value="C:cytoplasm"/>
    <property type="evidence" value="ECO:0007669"/>
    <property type="project" value="UniProtKB-SubCell"/>
</dbReference>
<dbReference type="AlphaFoldDB" id="X6NIW6"/>
<evidence type="ECO:0000256" key="2">
    <source>
        <dbReference type="ARBA" id="ARBA00022490"/>
    </source>
</evidence>
<keyword evidence="3" id="KW-0540">Nuclease</keyword>
<dbReference type="OrthoDB" id="20018at2759"/>
<dbReference type="GO" id="GO:0006281">
    <property type="term" value="P:DNA repair"/>
    <property type="evidence" value="ECO:0007669"/>
    <property type="project" value="InterPro"/>
</dbReference>
<evidence type="ECO:0000256" key="1">
    <source>
        <dbReference type="ARBA" id="ARBA00004496"/>
    </source>
</evidence>
<dbReference type="PANTHER" id="PTHR28511:SF1">
    <property type="entry name" value="ENDONUCLEASE V"/>
    <property type="match status" value="1"/>
</dbReference>
<reference evidence="6 7" key="1">
    <citation type="journal article" date="2013" name="Curr. Biol.">
        <title>The Genome of the Foraminiferan Reticulomyxa filosa.</title>
        <authorList>
            <person name="Glockner G."/>
            <person name="Hulsmann N."/>
            <person name="Schleicher M."/>
            <person name="Noegel A.A."/>
            <person name="Eichinger L."/>
            <person name="Gallinger C."/>
            <person name="Pawlowski J."/>
            <person name="Sierra R."/>
            <person name="Euteneuer U."/>
            <person name="Pillet L."/>
            <person name="Moustafa A."/>
            <person name="Platzer M."/>
            <person name="Groth M."/>
            <person name="Szafranski K."/>
            <person name="Schliwa M."/>
        </authorList>
    </citation>
    <scope>NUCLEOTIDE SEQUENCE [LARGE SCALE GENOMIC DNA]</scope>
</reference>
<keyword evidence="5" id="KW-0378">Hydrolase</keyword>
<organism evidence="6 7">
    <name type="scientific">Reticulomyxa filosa</name>
    <dbReference type="NCBI Taxonomy" id="46433"/>
    <lineage>
        <taxon>Eukaryota</taxon>
        <taxon>Sar</taxon>
        <taxon>Rhizaria</taxon>
        <taxon>Retaria</taxon>
        <taxon>Foraminifera</taxon>
        <taxon>Monothalamids</taxon>
        <taxon>Reticulomyxidae</taxon>
        <taxon>Reticulomyxa</taxon>
    </lineage>
</organism>
<dbReference type="CDD" id="cd06559">
    <property type="entry name" value="Endonuclease_V"/>
    <property type="match status" value="1"/>
</dbReference>
<dbReference type="PANTHER" id="PTHR28511">
    <property type="entry name" value="ENDONUCLEASE V"/>
    <property type="match status" value="1"/>
</dbReference>
<comment type="caution">
    <text evidence="6">The sequence shown here is derived from an EMBL/GenBank/DDBJ whole genome shotgun (WGS) entry which is preliminary data.</text>
</comment>
<dbReference type="Pfam" id="PF04493">
    <property type="entry name" value="Endonuclease_5"/>
    <property type="match status" value="1"/>
</dbReference>
<name>X6NIW6_RETFI</name>
<dbReference type="InterPro" id="IPR007581">
    <property type="entry name" value="Endonuclease-V"/>
</dbReference>
<dbReference type="EMBL" id="ASPP01008646">
    <property type="protein sequence ID" value="ETO25292.1"/>
    <property type="molecule type" value="Genomic_DNA"/>
</dbReference>
<evidence type="ECO:0000256" key="5">
    <source>
        <dbReference type="ARBA" id="ARBA00022801"/>
    </source>
</evidence>
<evidence type="ECO:0000256" key="4">
    <source>
        <dbReference type="ARBA" id="ARBA00022759"/>
    </source>
</evidence>
<evidence type="ECO:0000256" key="3">
    <source>
        <dbReference type="ARBA" id="ARBA00022722"/>
    </source>
</evidence>
<keyword evidence="4 6" id="KW-0255">Endonuclease</keyword>
<gene>
    <name evidence="6" type="ORF">RFI_11846</name>
</gene>
<dbReference type="Proteomes" id="UP000023152">
    <property type="component" value="Unassembled WGS sequence"/>
</dbReference>